<dbReference type="AlphaFoldDB" id="X6LE85"/>
<proteinExistence type="predicted"/>
<evidence type="ECO:0000256" key="1">
    <source>
        <dbReference type="SAM" id="Coils"/>
    </source>
</evidence>
<name>X6LE85_RETFI</name>
<dbReference type="Proteomes" id="UP000023152">
    <property type="component" value="Unassembled WGS sequence"/>
</dbReference>
<sequence>ILKDIETFIKRINSAPEHDMNDHVVNLLNKITTSIESIENQVKKKEKEVEAIKNDNSLTVPQKEDDLEQKLAVYRTSAMNGVIENMSEVFQDCKTIKTEIDKIWSLCLKNTTT</sequence>
<accession>X6LE85</accession>
<comment type="caution">
    <text evidence="2">The sequence shown here is derived from an EMBL/GenBank/DDBJ whole genome shotgun (WGS) entry which is preliminary data.</text>
</comment>
<keyword evidence="1" id="KW-0175">Coiled coil</keyword>
<dbReference type="EMBL" id="ASPP01043186">
    <property type="protein sequence ID" value="ETN99700.1"/>
    <property type="molecule type" value="Genomic_DNA"/>
</dbReference>
<gene>
    <name evidence="2" type="ORF">RFI_37770</name>
</gene>
<feature type="non-terminal residue" evidence="2">
    <location>
        <position position="1"/>
    </location>
</feature>
<evidence type="ECO:0000313" key="2">
    <source>
        <dbReference type="EMBL" id="ETN99700.1"/>
    </source>
</evidence>
<keyword evidence="3" id="KW-1185">Reference proteome</keyword>
<organism evidence="2 3">
    <name type="scientific">Reticulomyxa filosa</name>
    <dbReference type="NCBI Taxonomy" id="46433"/>
    <lineage>
        <taxon>Eukaryota</taxon>
        <taxon>Sar</taxon>
        <taxon>Rhizaria</taxon>
        <taxon>Retaria</taxon>
        <taxon>Foraminifera</taxon>
        <taxon>Monothalamids</taxon>
        <taxon>Reticulomyxidae</taxon>
        <taxon>Reticulomyxa</taxon>
    </lineage>
</organism>
<reference evidence="2 3" key="1">
    <citation type="journal article" date="2013" name="Curr. Biol.">
        <title>The Genome of the Foraminiferan Reticulomyxa filosa.</title>
        <authorList>
            <person name="Glockner G."/>
            <person name="Hulsmann N."/>
            <person name="Schleicher M."/>
            <person name="Noegel A.A."/>
            <person name="Eichinger L."/>
            <person name="Gallinger C."/>
            <person name="Pawlowski J."/>
            <person name="Sierra R."/>
            <person name="Euteneuer U."/>
            <person name="Pillet L."/>
            <person name="Moustafa A."/>
            <person name="Platzer M."/>
            <person name="Groth M."/>
            <person name="Szafranski K."/>
            <person name="Schliwa M."/>
        </authorList>
    </citation>
    <scope>NUCLEOTIDE SEQUENCE [LARGE SCALE GENOMIC DNA]</scope>
</reference>
<protein>
    <submittedName>
        <fullName evidence="2">Uncharacterized protein</fullName>
    </submittedName>
</protein>
<evidence type="ECO:0000313" key="3">
    <source>
        <dbReference type="Proteomes" id="UP000023152"/>
    </source>
</evidence>
<feature type="coiled-coil region" evidence="1">
    <location>
        <begin position="28"/>
        <end position="55"/>
    </location>
</feature>